<evidence type="ECO:0000313" key="1">
    <source>
        <dbReference type="EMBL" id="VDO88923.1"/>
    </source>
</evidence>
<dbReference type="AlphaFoldDB" id="A0A183M212"/>
<organism evidence="1 2">
    <name type="scientific">Schistosoma margrebowiei</name>
    <dbReference type="NCBI Taxonomy" id="48269"/>
    <lineage>
        <taxon>Eukaryota</taxon>
        <taxon>Metazoa</taxon>
        <taxon>Spiralia</taxon>
        <taxon>Lophotrochozoa</taxon>
        <taxon>Platyhelminthes</taxon>
        <taxon>Trematoda</taxon>
        <taxon>Digenea</taxon>
        <taxon>Strigeidida</taxon>
        <taxon>Schistosomatoidea</taxon>
        <taxon>Schistosomatidae</taxon>
        <taxon>Schistosoma</taxon>
    </lineage>
</organism>
<dbReference type="EMBL" id="UZAI01005059">
    <property type="protein sequence ID" value="VDO88923.1"/>
    <property type="molecule type" value="Genomic_DNA"/>
</dbReference>
<reference evidence="1 2" key="1">
    <citation type="submission" date="2018-11" db="EMBL/GenBank/DDBJ databases">
        <authorList>
            <consortium name="Pathogen Informatics"/>
        </authorList>
    </citation>
    <scope>NUCLEOTIDE SEQUENCE [LARGE SCALE GENOMIC DNA]</scope>
    <source>
        <strain evidence="1 2">Zambia</strain>
    </source>
</reference>
<accession>A0A183M212</accession>
<dbReference type="PANTHER" id="PTHR31434">
    <property type="entry name" value="S PHASE CYCLIN A-ASSOCIATED PROTEIN IN THE ENDOPLASMIC RETICULUM"/>
    <property type="match status" value="1"/>
</dbReference>
<sequence length="383" mass="43922">MNYLFFFYRCILCSFSCHIKLIDHRRKSTQTKKSSINSKPSSSSVCNSNCHDSLPFSSEIIAQITLNTLKLINSLASIHKNTMQSILGGELICLLMKHILLNLLTRCIPQSNTCSLQQNNSDKTSIHHPSTPRQYQQHYQVECRSKTFNHSSINNNRLYQLNNDHNVDDDGDDNDDDATDLLLLPSGARKIIVKPKQSQSLKLINNEHTQIVKCKNSTKSTTKLTSSHNDNTQAMDNKFTKSSYMYGITNHILHEVILCIGYLCVLNSDNQTSLQCGSSPNLLQRLLSLPFEYFSYCPLTDILYPTLIACCYKHSLNTNVLESELSPSILANYIEERLLEKKVNSFRKIEKKCNNNEFLDERFNFEQRFNISEWDSAKAYFSR</sequence>
<dbReference type="PANTHER" id="PTHR31434:SF2">
    <property type="entry name" value="S PHASE CYCLIN A-ASSOCIATED PROTEIN IN THE ENDOPLASMIC RETICULUM"/>
    <property type="match status" value="1"/>
</dbReference>
<gene>
    <name evidence="1" type="ORF">SMRZ_LOCUS10087</name>
</gene>
<keyword evidence="2" id="KW-1185">Reference proteome</keyword>
<proteinExistence type="predicted"/>
<protein>
    <submittedName>
        <fullName evidence="1">Uncharacterized protein</fullName>
    </submittedName>
</protein>
<dbReference type="Proteomes" id="UP000277204">
    <property type="component" value="Unassembled WGS sequence"/>
</dbReference>
<name>A0A183M212_9TREM</name>
<dbReference type="STRING" id="48269.A0A183M212"/>
<evidence type="ECO:0000313" key="2">
    <source>
        <dbReference type="Proteomes" id="UP000277204"/>
    </source>
</evidence>